<dbReference type="EMBL" id="FBWH01000048">
    <property type="protein sequence ID" value="CUX63326.1"/>
    <property type="molecule type" value="Genomic_DNA"/>
</dbReference>
<reference evidence="2 3" key="1">
    <citation type="submission" date="2016-01" db="EMBL/GenBank/DDBJ databases">
        <authorList>
            <person name="Regsiter A."/>
            <person name="william w."/>
        </authorList>
    </citation>
    <scope>NUCLEOTIDE SEQUENCE [LARGE SCALE GENOMIC DNA]</scope>
    <source>
        <strain evidence="2 3">CFBP 6927</strain>
    </source>
</reference>
<evidence type="ECO:0000313" key="3">
    <source>
        <dbReference type="Proteomes" id="UP000191812"/>
    </source>
</evidence>
<evidence type="ECO:0000313" key="2">
    <source>
        <dbReference type="EMBL" id="CUX63326.1"/>
    </source>
</evidence>
<comment type="caution">
    <text evidence="2">The sequence shown here is derived from an EMBL/GenBank/DDBJ whole genome shotgun (WGS) entry which is preliminary data.</text>
</comment>
<proteinExistence type="predicted"/>
<organism evidence="2 3">
    <name type="scientific">Agrobacterium genomosp. 13 str. CFBP 6927</name>
    <dbReference type="NCBI Taxonomy" id="1183428"/>
    <lineage>
        <taxon>Bacteria</taxon>
        <taxon>Pseudomonadati</taxon>
        <taxon>Pseudomonadota</taxon>
        <taxon>Alphaproteobacteria</taxon>
        <taxon>Hyphomicrobiales</taxon>
        <taxon>Rhizobiaceae</taxon>
        <taxon>Rhizobium/Agrobacterium group</taxon>
        <taxon>Agrobacterium</taxon>
        <taxon>Agrobacterium tumefaciens complex</taxon>
    </lineage>
</organism>
<name>A0ABP2BP89_9HYPH</name>
<evidence type="ECO:0000256" key="1">
    <source>
        <dbReference type="SAM" id="MobiDB-lite"/>
    </source>
</evidence>
<dbReference type="InterPro" id="IPR006429">
    <property type="entry name" value="Phage_lambda_portal"/>
</dbReference>
<protein>
    <submittedName>
        <fullName evidence="2">Bacteriophage capsid protein</fullName>
    </submittedName>
</protein>
<gene>
    <name evidence="2" type="ORF">AGR13a_Lc90057</name>
</gene>
<keyword evidence="3" id="KW-1185">Reference proteome</keyword>
<dbReference type="Pfam" id="PF05136">
    <property type="entry name" value="Phage_portal_2"/>
    <property type="match status" value="1"/>
</dbReference>
<sequence>MGEKKMTEKMRVRVKAGSVAVPAGNPSRYRAGYLRDTQSGIIASRPASLREHRDEIRRVWWRAAALAMDMLQNSGRLRGAADQILADTVGVELQLNPRPDLTKFGYDRTEAVAWTRMVKGRFKVWAWNPLECDFRAKFTIPQQTDVGLRHWLAFGESTGIVSYLPEAQRLPGTRTGTKFLLISPQKLVQDTNEIEGMYQGVIHDAYGRPTHYRFQERRDGMTTKIDYAARDADGRQLVMHAFDPFSSDDVRGLSPLATTFRKYLMAENTDDAMAQVHFLQTIYAAILKSDKPSAEAFEALESMKDSGATGVEDIASDFAQYFKAQLDRAAESEIRLGAGAGVSHLAPGEDLEFKSISTPGKESQSFMASLHRETARALGMSYGGYTLDYTNATYASTNMENSALWPIAQRRTDRIAAPHVLVPYAGWLDEEIGEGRIPFKGGYDVFRKFREEILWAICQGPSKPTADDEKRAKASSERIANGTGTLERECAELGDDPEEVFESRLMWHERYVNAGMRSPFERGYGSKAATETMQKEGATT</sequence>
<accession>A0ABP2BP89</accession>
<feature type="region of interest" description="Disordered" evidence="1">
    <location>
        <begin position="462"/>
        <end position="484"/>
    </location>
</feature>
<feature type="compositionally biased region" description="Basic and acidic residues" evidence="1">
    <location>
        <begin position="465"/>
        <end position="476"/>
    </location>
</feature>
<dbReference type="Proteomes" id="UP000191812">
    <property type="component" value="Unassembled WGS sequence"/>
</dbReference>